<dbReference type="Proteomes" id="UP000625976">
    <property type="component" value="Unassembled WGS sequence"/>
</dbReference>
<dbReference type="Gene3D" id="3.30.2310.20">
    <property type="entry name" value="RelE-like"/>
    <property type="match status" value="1"/>
</dbReference>
<dbReference type="RefSeq" id="WP_188462027.1">
    <property type="nucleotide sequence ID" value="NZ_BMFQ01000001.1"/>
</dbReference>
<dbReference type="EMBL" id="BMFQ01000001">
    <property type="protein sequence ID" value="GGG38387.1"/>
    <property type="molecule type" value="Genomic_DNA"/>
</dbReference>
<keyword evidence="3" id="KW-1185">Reference proteome</keyword>
<reference evidence="2" key="2">
    <citation type="submission" date="2020-09" db="EMBL/GenBank/DDBJ databases">
        <authorList>
            <person name="Sun Q."/>
            <person name="Zhou Y."/>
        </authorList>
    </citation>
    <scope>NUCLEOTIDE SEQUENCE</scope>
    <source>
        <strain evidence="2">CGMCC 1.12751</strain>
    </source>
</reference>
<keyword evidence="1" id="KW-1277">Toxin-antitoxin system</keyword>
<organism evidence="2 3">
    <name type="scientific">Bizionia arctica</name>
    <dbReference type="NCBI Taxonomy" id="1495645"/>
    <lineage>
        <taxon>Bacteria</taxon>
        <taxon>Pseudomonadati</taxon>
        <taxon>Bacteroidota</taxon>
        <taxon>Flavobacteriia</taxon>
        <taxon>Flavobacteriales</taxon>
        <taxon>Flavobacteriaceae</taxon>
        <taxon>Bizionia</taxon>
    </lineage>
</organism>
<sequence length="98" mass="11834">MKVIWTYTAEMSYKEEIDFILLKWNNTQASLFVELVENNITKLKDYPELGQPIYKNFRVLSISKQTSLFYRIIEENIELSIFWNNKRNPKDLFTAIKY</sequence>
<comment type="caution">
    <text evidence="2">The sequence shown here is derived from an EMBL/GenBank/DDBJ whole genome shotgun (WGS) entry which is preliminary data.</text>
</comment>
<gene>
    <name evidence="2" type="ORF">GCM10010976_07670</name>
</gene>
<proteinExistence type="predicted"/>
<dbReference type="AlphaFoldDB" id="A0A917GCS9"/>
<reference evidence="2" key="1">
    <citation type="journal article" date="2014" name="Int. J. Syst. Evol. Microbiol.">
        <title>Complete genome sequence of Corynebacterium casei LMG S-19264T (=DSM 44701T), isolated from a smear-ripened cheese.</title>
        <authorList>
            <consortium name="US DOE Joint Genome Institute (JGI-PGF)"/>
            <person name="Walter F."/>
            <person name="Albersmeier A."/>
            <person name="Kalinowski J."/>
            <person name="Ruckert C."/>
        </authorList>
    </citation>
    <scope>NUCLEOTIDE SEQUENCE</scope>
    <source>
        <strain evidence="2">CGMCC 1.12751</strain>
    </source>
</reference>
<evidence type="ECO:0008006" key="4">
    <source>
        <dbReference type="Google" id="ProtNLM"/>
    </source>
</evidence>
<accession>A0A917GCS9</accession>
<name>A0A917GCS9_9FLAO</name>
<evidence type="ECO:0000313" key="3">
    <source>
        <dbReference type="Proteomes" id="UP000625976"/>
    </source>
</evidence>
<evidence type="ECO:0000256" key="1">
    <source>
        <dbReference type="ARBA" id="ARBA00022649"/>
    </source>
</evidence>
<evidence type="ECO:0000313" key="2">
    <source>
        <dbReference type="EMBL" id="GGG38387.1"/>
    </source>
</evidence>
<protein>
    <recommendedName>
        <fullName evidence="4">Type II toxin-antitoxin system RelE/ParE family toxin</fullName>
    </recommendedName>
</protein>
<dbReference type="InterPro" id="IPR007712">
    <property type="entry name" value="RelE/ParE_toxin"/>
</dbReference>
<dbReference type="InterPro" id="IPR035093">
    <property type="entry name" value="RelE/ParE_toxin_dom_sf"/>
</dbReference>
<dbReference type="Pfam" id="PF05016">
    <property type="entry name" value="ParE_toxin"/>
    <property type="match status" value="1"/>
</dbReference>